<comment type="caution">
    <text evidence="11">The sequence shown here is derived from an EMBL/GenBank/DDBJ whole genome shotgun (WGS) entry which is preliminary data.</text>
</comment>
<keyword evidence="12" id="KW-1185">Reference proteome</keyword>
<evidence type="ECO:0000256" key="2">
    <source>
        <dbReference type="ARBA" id="ARBA00005417"/>
    </source>
</evidence>
<dbReference type="Pfam" id="PF00005">
    <property type="entry name" value="ABC_tran"/>
    <property type="match status" value="1"/>
</dbReference>
<dbReference type="SMART" id="SM00382">
    <property type="entry name" value="AAA"/>
    <property type="match status" value="1"/>
</dbReference>
<keyword evidence="4" id="KW-0547">Nucleotide-binding</keyword>
<feature type="transmembrane region" description="Helical" evidence="8">
    <location>
        <begin position="131"/>
        <end position="152"/>
    </location>
</feature>
<feature type="transmembrane region" description="Helical" evidence="8">
    <location>
        <begin position="62"/>
        <end position="82"/>
    </location>
</feature>
<dbReference type="GO" id="GO:0030253">
    <property type="term" value="P:protein secretion by the type I secretion system"/>
    <property type="evidence" value="ECO:0007669"/>
    <property type="project" value="InterPro"/>
</dbReference>
<dbReference type="Pfam" id="PF00664">
    <property type="entry name" value="ABC_membrane"/>
    <property type="match status" value="1"/>
</dbReference>
<dbReference type="InterPro" id="IPR010128">
    <property type="entry name" value="ATPase_T1SS_PrtD-like"/>
</dbReference>
<dbReference type="InterPro" id="IPR027417">
    <property type="entry name" value="P-loop_NTPase"/>
</dbReference>
<dbReference type="Proteomes" id="UP000606044">
    <property type="component" value="Unassembled WGS sequence"/>
</dbReference>
<dbReference type="GO" id="GO:0005524">
    <property type="term" value="F:ATP binding"/>
    <property type="evidence" value="ECO:0007669"/>
    <property type="project" value="UniProtKB-KW"/>
</dbReference>
<dbReference type="SUPFAM" id="SSF52540">
    <property type="entry name" value="P-loop containing nucleoside triphosphate hydrolases"/>
    <property type="match status" value="1"/>
</dbReference>
<comment type="similarity">
    <text evidence="2">Belongs to the ABC transporter superfamily.</text>
</comment>
<dbReference type="InterPro" id="IPR036640">
    <property type="entry name" value="ABC1_TM_sf"/>
</dbReference>
<evidence type="ECO:0000259" key="9">
    <source>
        <dbReference type="PROSITE" id="PS50893"/>
    </source>
</evidence>
<comment type="subcellular location">
    <subcellularLocation>
        <location evidence="1">Cell membrane</location>
        <topology evidence="1">Multi-pass membrane protein</topology>
    </subcellularLocation>
</comment>
<dbReference type="PROSITE" id="PS00211">
    <property type="entry name" value="ABC_TRANSPORTER_1"/>
    <property type="match status" value="1"/>
</dbReference>
<dbReference type="InterPro" id="IPR011527">
    <property type="entry name" value="ABC1_TM_dom"/>
</dbReference>
<name>A0A917FBY1_9HYPH</name>
<dbReference type="GO" id="GO:0034040">
    <property type="term" value="F:ATPase-coupled lipid transmembrane transporter activity"/>
    <property type="evidence" value="ECO:0007669"/>
    <property type="project" value="TreeGrafter"/>
</dbReference>
<dbReference type="InterPro" id="IPR039421">
    <property type="entry name" value="Type_1_exporter"/>
</dbReference>
<keyword evidence="5 11" id="KW-0067">ATP-binding</keyword>
<evidence type="ECO:0000313" key="11">
    <source>
        <dbReference type="EMBL" id="GGF66400.1"/>
    </source>
</evidence>
<keyword evidence="6 8" id="KW-1133">Transmembrane helix</keyword>
<evidence type="ECO:0000313" key="12">
    <source>
        <dbReference type="Proteomes" id="UP000606044"/>
    </source>
</evidence>
<organism evidence="11 12">
    <name type="scientific">Azorhizobium oxalatiphilum</name>
    <dbReference type="NCBI Taxonomy" id="980631"/>
    <lineage>
        <taxon>Bacteria</taxon>
        <taxon>Pseudomonadati</taxon>
        <taxon>Pseudomonadota</taxon>
        <taxon>Alphaproteobacteria</taxon>
        <taxon>Hyphomicrobiales</taxon>
        <taxon>Xanthobacteraceae</taxon>
        <taxon>Azorhizobium</taxon>
    </lineage>
</organism>
<dbReference type="GO" id="GO:0140359">
    <property type="term" value="F:ABC-type transporter activity"/>
    <property type="evidence" value="ECO:0007669"/>
    <property type="project" value="InterPro"/>
</dbReference>
<evidence type="ECO:0000256" key="6">
    <source>
        <dbReference type="ARBA" id="ARBA00022989"/>
    </source>
</evidence>
<keyword evidence="3 8" id="KW-0812">Transmembrane</keyword>
<proteinExistence type="inferred from homology"/>
<dbReference type="GO" id="GO:0016887">
    <property type="term" value="F:ATP hydrolysis activity"/>
    <property type="evidence" value="ECO:0007669"/>
    <property type="project" value="InterPro"/>
</dbReference>
<dbReference type="AlphaFoldDB" id="A0A917FBY1"/>
<dbReference type="GO" id="GO:0005886">
    <property type="term" value="C:plasma membrane"/>
    <property type="evidence" value="ECO:0007669"/>
    <property type="project" value="UniProtKB-SubCell"/>
</dbReference>
<feature type="domain" description="ABC transmembrane type-1" evidence="10">
    <location>
        <begin position="28"/>
        <end position="303"/>
    </location>
</feature>
<evidence type="ECO:0000256" key="4">
    <source>
        <dbReference type="ARBA" id="ARBA00022741"/>
    </source>
</evidence>
<feature type="domain" description="ABC transporter" evidence="9">
    <location>
        <begin position="334"/>
        <end position="569"/>
    </location>
</feature>
<evidence type="ECO:0000256" key="5">
    <source>
        <dbReference type="ARBA" id="ARBA00022840"/>
    </source>
</evidence>
<dbReference type="InterPro" id="IPR003593">
    <property type="entry name" value="AAA+_ATPase"/>
</dbReference>
<feature type="transmembrane region" description="Helical" evidence="8">
    <location>
        <begin position="250"/>
        <end position="268"/>
    </location>
</feature>
<evidence type="ECO:0000259" key="10">
    <source>
        <dbReference type="PROSITE" id="PS50929"/>
    </source>
</evidence>
<dbReference type="InterPro" id="IPR003439">
    <property type="entry name" value="ABC_transporter-like_ATP-bd"/>
</dbReference>
<dbReference type="Gene3D" id="3.40.50.300">
    <property type="entry name" value="P-loop containing nucleotide triphosphate hydrolases"/>
    <property type="match status" value="1"/>
</dbReference>
<dbReference type="SUPFAM" id="SSF90123">
    <property type="entry name" value="ABC transporter transmembrane region"/>
    <property type="match status" value="1"/>
</dbReference>
<protein>
    <submittedName>
        <fullName evidence="11">ABC transporter ATP-binding protein</fullName>
    </submittedName>
</protein>
<dbReference type="InterPro" id="IPR017871">
    <property type="entry name" value="ABC_transporter-like_CS"/>
</dbReference>
<sequence length="573" mass="61468">MRMAVQQSDMQTLIKDGRRTFVAGLTYAAALSGFITLLQLTVPLFMLQVHDRVINSRSYDTLAMLAILAGGGLLLYGILEFIRALTFQAMAGTLVRRLNLPTLEAALSASVAGGAVKASQVLRDLADLRTFLTSSAVVAPLEGMWCPIYLVVLFALHPYYGILAVVSAGILVALGLLSDMFTRQMTKEANQAHIENISRISGTLRHSEAIEAMGMLPALARRWRSDQVHAADLSNLANARGRGMHTTTRVLRLFMQIAALSLGASLVIDGTASPGSMIGATIVMSRLLAPFDSLTDNWKSWIAASSAWNRIRELLESHQSSRDSIPTPPCEGPLEVDGLIYVPPGRDLPVIKGIGFTVEPGTILGVVGPSAAGKSTLARLMVGAAKPTAGGIYLDGHNVYLWERGSFGHMTGYLPQSVSLLDGTIRENIARMREADPRLVIEAARLAGVHEMIGRLPLGYDTPVGDGRFTLSGGQKQRIALARAVYGRPRLLVLDEPNANLDAEGEAALMRAMRALRDDGTIVVVIAHRPAIMECADKLLVLQDGRIAQFGDRTSIVATLAPPRKRAGTGDAA</sequence>
<dbReference type="EMBL" id="BMCT01000003">
    <property type="protein sequence ID" value="GGF66400.1"/>
    <property type="molecule type" value="Genomic_DNA"/>
</dbReference>
<reference evidence="11" key="2">
    <citation type="submission" date="2020-09" db="EMBL/GenBank/DDBJ databases">
        <authorList>
            <person name="Sun Q."/>
            <person name="Sedlacek I."/>
        </authorList>
    </citation>
    <scope>NUCLEOTIDE SEQUENCE</scope>
    <source>
        <strain evidence="11">CCM 7897</strain>
    </source>
</reference>
<gene>
    <name evidence="11" type="ORF">GCM10007301_27610</name>
</gene>
<dbReference type="PANTHER" id="PTHR24221">
    <property type="entry name" value="ATP-BINDING CASSETTE SUB-FAMILY B"/>
    <property type="match status" value="1"/>
</dbReference>
<evidence type="ECO:0000256" key="7">
    <source>
        <dbReference type="ARBA" id="ARBA00023136"/>
    </source>
</evidence>
<dbReference type="PANTHER" id="PTHR24221:SF248">
    <property type="entry name" value="ABC TRANSPORTER TRANSMEMBRANE REGION"/>
    <property type="match status" value="1"/>
</dbReference>
<dbReference type="Gene3D" id="1.20.1560.10">
    <property type="entry name" value="ABC transporter type 1, transmembrane domain"/>
    <property type="match status" value="1"/>
</dbReference>
<evidence type="ECO:0000256" key="3">
    <source>
        <dbReference type="ARBA" id="ARBA00022692"/>
    </source>
</evidence>
<evidence type="ECO:0000256" key="1">
    <source>
        <dbReference type="ARBA" id="ARBA00004651"/>
    </source>
</evidence>
<dbReference type="GO" id="GO:0030256">
    <property type="term" value="C:type I protein secretion system complex"/>
    <property type="evidence" value="ECO:0007669"/>
    <property type="project" value="InterPro"/>
</dbReference>
<dbReference type="NCBIfam" id="TIGR01842">
    <property type="entry name" value="type_I_sec_PrtD"/>
    <property type="match status" value="1"/>
</dbReference>
<accession>A0A917FBY1</accession>
<keyword evidence="7 8" id="KW-0472">Membrane</keyword>
<evidence type="ECO:0000256" key="8">
    <source>
        <dbReference type="SAM" id="Phobius"/>
    </source>
</evidence>
<feature type="transmembrane region" description="Helical" evidence="8">
    <location>
        <begin position="158"/>
        <end position="177"/>
    </location>
</feature>
<feature type="transmembrane region" description="Helical" evidence="8">
    <location>
        <begin position="21"/>
        <end position="42"/>
    </location>
</feature>
<reference evidence="11" key="1">
    <citation type="journal article" date="2014" name="Int. J. Syst. Evol. Microbiol.">
        <title>Complete genome sequence of Corynebacterium casei LMG S-19264T (=DSM 44701T), isolated from a smear-ripened cheese.</title>
        <authorList>
            <consortium name="US DOE Joint Genome Institute (JGI-PGF)"/>
            <person name="Walter F."/>
            <person name="Albersmeier A."/>
            <person name="Kalinowski J."/>
            <person name="Ruckert C."/>
        </authorList>
    </citation>
    <scope>NUCLEOTIDE SEQUENCE</scope>
    <source>
        <strain evidence="11">CCM 7897</strain>
    </source>
</reference>
<dbReference type="PROSITE" id="PS50929">
    <property type="entry name" value="ABC_TM1F"/>
    <property type="match status" value="1"/>
</dbReference>
<dbReference type="PROSITE" id="PS50893">
    <property type="entry name" value="ABC_TRANSPORTER_2"/>
    <property type="match status" value="1"/>
</dbReference>